<comment type="subcellular location">
    <subcellularLocation>
        <location evidence="1 7">Cell membrane</location>
        <topology evidence="1 7">Multi-pass membrane protein</topology>
    </subcellularLocation>
</comment>
<dbReference type="InterPro" id="IPR000515">
    <property type="entry name" value="MetI-like"/>
</dbReference>
<dbReference type="CDD" id="cd06261">
    <property type="entry name" value="TM_PBP2"/>
    <property type="match status" value="1"/>
</dbReference>
<reference evidence="10" key="1">
    <citation type="journal article" date="2019" name="Int. J. Syst. Evol. Microbiol.">
        <title>The Global Catalogue of Microorganisms (GCM) 10K type strain sequencing project: providing services to taxonomists for standard genome sequencing and annotation.</title>
        <authorList>
            <consortium name="The Broad Institute Genomics Platform"/>
            <consortium name="The Broad Institute Genome Sequencing Center for Infectious Disease"/>
            <person name="Wu L."/>
            <person name="Ma J."/>
        </authorList>
    </citation>
    <scope>NUCLEOTIDE SEQUENCE [LARGE SCALE GENOMIC DNA]</scope>
    <source>
        <strain evidence="10">CGMCC 1.12769</strain>
    </source>
</reference>
<dbReference type="PANTHER" id="PTHR43744">
    <property type="entry name" value="ABC TRANSPORTER PERMEASE PROTEIN MG189-RELATED-RELATED"/>
    <property type="match status" value="1"/>
</dbReference>
<dbReference type="Proteomes" id="UP000659344">
    <property type="component" value="Unassembled WGS sequence"/>
</dbReference>
<evidence type="ECO:0000256" key="5">
    <source>
        <dbReference type="ARBA" id="ARBA00022989"/>
    </source>
</evidence>
<keyword evidence="4 7" id="KW-0812">Transmembrane</keyword>
<keyword evidence="10" id="KW-1185">Reference proteome</keyword>
<feature type="transmembrane region" description="Helical" evidence="7">
    <location>
        <begin position="161"/>
        <end position="180"/>
    </location>
</feature>
<dbReference type="SUPFAM" id="SSF161098">
    <property type="entry name" value="MetI-like"/>
    <property type="match status" value="1"/>
</dbReference>
<dbReference type="Gene3D" id="1.10.3720.10">
    <property type="entry name" value="MetI-like"/>
    <property type="match status" value="1"/>
</dbReference>
<keyword evidence="6 7" id="KW-0472">Membrane</keyword>
<gene>
    <name evidence="9" type="ORF">GCM10008013_16420</name>
</gene>
<feature type="transmembrane region" description="Helical" evidence="7">
    <location>
        <begin position="128"/>
        <end position="149"/>
    </location>
</feature>
<comment type="caution">
    <text evidence="9">The sequence shown here is derived from an EMBL/GenBank/DDBJ whole genome shotgun (WGS) entry which is preliminary data.</text>
</comment>
<feature type="transmembrane region" description="Helical" evidence="7">
    <location>
        <begin position="91"/>
        <end position="116"/>
    </location>
</feature>
<dbReference type="EMBL" id="BMFT01000001">
    <property type="protein sequence ID" value="GGH19618.1"/>
    <property type="molecule type" value="Genomic_DNA"/>
</dbReference>
<sequence length="292" mass="32766">MKSTRVLQKLALTVVMTVIAVLLLFPLVITFTNSFMTEREIGINYKQIGQINEVTAGNRNSFVNLKLVPDVISLEQYGKILVSNSIFLVMFWRSVFLVVPIIAGQTLVAALAAYAFSKLQFRGREVLFLVYLLTMLMPFQVTLVPNYIMADRLGLLNSSNAIILPGIFAAFGVFMLRQFMLPIPYSYIEAAKLDGAGHLRIFSTIIFPMIKPGLAALIILLFVDYWNMVEQPLIFLDDPFKQPLSVYLSNINQGERGVAFAASMLYMTPMVLLFLYAETYFIEGIQLSGIKG</sequence>
<dbReference type="PANTHER" id="PTHR43744:SF12">
    <property type="entry name" value="ABC TRANSPORTER PERMEASE PROTEIN MG189-RELATED"/>
    <property type="match status" value="1"/>
</dbReference>
<evidence type="ECO:0000313" key="9">
    <source>
        <dbReference type="EMBL" id="GGH19618.1"/>
    </source>
</evidence>
<evidence type="ECO:0000256" key="1">
    <source>
        <dbReference type="ARBA" id="ARBA00004651"/>
    </source>
</evidence>
<keyword evidence="5 7" id="KW-1133">Transmembrane helix</keyword>
<organism evidence="9 10">
    <name type="scientific">Paenibacillus segetis</name>
    <dbReference type="NCBI Taxonomy" id="1325360"/>
    <lineage>
        <taxon>Bacteria</taxon>
        <taxon>Bacillati</taxon>
        <taxon>Bacillota</taxon>
        <taxon>Bacilli</taxon>
        <taxon>Bacillales</taxon>
        <taxon>Paenibacillaceae</taxon>
        <taxon>Paenibacillus</taxon>
    </lineage>
</organism>
<feature type="transmembrane region" description="Helical" evidence="7">
    <location>
        <begin position="201"/>
        <end position="223"/>
    </location>
</feature>
<protein>
    <submittedName>
        <fullName evidence="9">Sugar ABC transporter permease</fullName>
    </submittedName>
</protein>
<dbReference type="RefSeq" id="WP_188537561.1">
    <property type="nucleotide sequence ID" value="NZ_BMFT01000001.1"/>
</dbReference>
<proteinExistence type="inferred from homology"/>
<feature type="transmembrane region" description="Helical" evidence="7">
    <location>
        <begin position="12"/>
        <end position="31"/>
    </location>
</feature>
<keyword evidence="2 7" id="KW-0813">Transport</keyword>
<dbReference type="Pfam" id="PF00528">
    <property type="entry name" value="BPD_transp_1"/>
    <property type="match status" value="1"/>
</dbReference>
<accession>A0ABQ1YBS6</accession>
<name>A0ABQ1YBS6_9BACL</name>
<comment type="similarity">
    <text evidence="7">Belongs to the binding-protein-dependent transport system permease family.</text>
</comment>
<feature type="domain" description="ABC transmembrane type-1" evidence="8">
    <location>
        <begin position="91"/>
        <end position="277"/>
    </location>
</feature>
<evidence type="ECO:0000313" key="10">
    <source>
        <dbReference type="Proteomes" id="UP000659344"/>
    </source>
</evidence>
<evidence type="ECO:0000259" key="8">
    <source>
        <dbReference type="PROSITE" id="PS50928"/>
    </source>
</evidence>
<dbReference type="InterPro" id="IPR035906">
    <property type="entry name" value="MetI-like_sf"/>
</dbReference>
<evidence type="ECO:0000256" key="3">
    <source>
        <dbReference type="ARBA" id="ARBA00022475"/>
    </source>
</evidence>
<feature type="transmembrane region" description="Helical" evidence="7">
    <location>
        <begin position="257"/>
        <end position="277"/>
    </location>
</feature>
<keyword evidence="3" id="KW-1003">Cell membrane</keyword>
<evidence type="ECO:0000256" key="4">
    <source>
        <dbReference type="ARBA" id="ARBA00022692"/>
    </source>
</evidence>
<dbReference type="PROSITE" id="PS50928">
    <property type="entry name" value="ABC_TM1"/>
    <property type="match status" value="1"/>
</dbReference>
<evidence type="ECO:0000256" key="6">
    <source>
        <dbReference type="ARBA" id="ARBA00023136"/>
    </source>
</evidence>
<evidence type="ECO:0000256" key="2">
    <source>
        <dbReference type="ARBA" id="ARBA00022448"/>
    </source>
</evidence>
<evidence type="ECO:0000256" key="7">
    <source>
        <dbReference type="RuleBase" id="RU363032"/>
    </source>
</evidence>